<dbReference type="InterPro" id="IPR001763">
    <property type="entry name" value="Rhodanese-like_dom"/>
</dbReference>
<dbReference type="Proteomes" id="UP001302812">
    <property type="component" value="Unassembled WGS sequence"/>
</dbReference>
<reference evidence="7" key="2">
    <citation type="submission" date="2023-05" db="EMBL/GenBank/DDBJ databases">
        <authorList>
            <consortium name="Lawrence Berkeley National Laboratory"/>
            <person name="Steindorff A."/>
            <person name="Hensen N."/>
            <person name="Bonometti L."/>
            <person name="Westerberg I."/>
            <person name="Brannstrom I.O."/>
            <person name="Guillou S."/>
            <person name="Cros-Aarteil S."/>
            <person name="Calhoun S."/>
            <person name="Haridas S."/>
            <person name="Kuo A."/>
            <person name="Mondo S."/>
            <person name="Pangilinan J."/>
            <person name="Riley R."/>
            <person name="Labutti K."/>
            <person name="Andreopoulos B."/>
            <person name="Lipzen A."/>
            <person name="Chen C."/>
            <person name="Yanf M."/>
            <person name="Daum C."/>
            <person name="Ng V."/>
            <person name="Clum A."/>
            <person name="Ohm R."/>
            <person name="Martin F."/>
            <person name="Silar P."/>
            <person name="Natvig D."/>
            <person name="Lalanne C."/>
            <person name="Gautier V."/>
            <person name="Ament-Velasquez S.L."/>
            <person name="Kruys A."/>
            <person name="Hutchinson M.I."/>
            <person name="Powell A.J."/>
            <person name="Barry K."/>
            <person name="Miller A.N."/>
            <person name="Grigoriev I.V."/>
            <person name="Debuchy R."/>
            <person name="Gladieux P."/>
            <person name="Thoren M.H."/>
            <person name="Johannesson H."/>
        </authorList>
    </citation>
    <scope>NUCLEOTIDE SEQUENCE</scope>
    <source>
        <strain evidence="7">CBS 508.74</strain>
    </source>
</reference>
<dbReference type="InterPro" id="IPR003595">
    <property type="entry name" value="Tyr_Pase_cat"/>
</dbReference>
<keyword evidence="8" id="KW-1185">Reference proteome</keyword>
<dbReference type="PROSITE" id="PS00383">
    <property type="entry name" value="TYR_PHOSPHATASE_1"/>
    <property type="match status" value="1"/>
</dbReference>
<evidence type="ECO:0000256" key="1">
    <source>
        <dbReference type="ARBA" id="ARBA00009649"/>
    </source>
</evidence>
<feature type="domain" description="Tyrosine specific protein phosphatases" evidence="5">
    <location>
        <begin position="866"/>
        <end position="901"/>
    </location>
</feature>
<organism evidence="7 8">
    <name type="scientific">Canariomyces notabilis</name>
    <dbReference type="NCBI Taxonomy" id="2074819"/>
    <lineage>
        <taxon>Eukaryota</taxon>
        <taxon>Fungi</taxon>
        <taxon>Dikarya</taxon>
        <taxon>Ascomycota</taxon>
        <taxon>Pezizomycotina</taxon>
        <taxon>Sordariomycetes</taxon>
        <taxon>Sordariomycetidae</taxon>
        <taxon>Sordariales</taxon>
        <taxon>Chaetomiaceae</taxon>
        <taxon>Canariomyces</taxon>
    </lineage>
</organism>
<evidence type="ECO:0000259" key="5">
    <source>
        <dbReference type="PROSITE" id="PS50056"/>
    </source>
</evidence>
<dbReference type="Gene3D" id="3.90.190.10">
    <property type="entry name" value="Protein tyrosine phosphatase superfamily"/>
    <property type="match status" value="1"/>
</dbReference>
<evidence type="ECO:0000256" key="2">
    <source>
        <dbReference type="ARBA" id="ARBA00013064"/>
    </source>
</evidence>
<feature type="domain" description="Rhodanese" evidence="6">
    <location>
        <begin position="338"/>
        <end position="454"/>
    </location>
</feature>
<dbReference type="GO" id="GO:0004725">
    <property type="term" value="F:protein tyrosine phosphatase activity"/>
    <property type="evidence" value="ECO:0007669"/>
    <property type="project" value="UniProtKB-EC"/>
</dbReference>
<dbReference type="PANTHER" id="PTHR19134">
    <property type="entry name" value="RECEPTOR-TYPE TYROSINE-PROTEIN PHOSPHATASE"/>
    <property type="match status" value="1"/>
</dbReference>
<feature type="region of interest" description="Disordered" evidence="3">
    <location>
        <begin position="701"/>
        <end position="767"/>
    </location>
</feature>
<feature type="region of interest" description="Disordered" evidence="3">
    <location>
        <begin position="1"/>
        <end position="118"/>
    </location>
</feature>
<feature type="region of interest" description="Disordered" evidence="3">
    <location>
        <begin position="187"/>
        <end position="271"/>
    </location>
</feature>
<dbReference type="SMART" id="SM00194">
    <property type="entry name" value="PTPc"/>
    <property type="match status" value="1"/>
</dbReference>
<evidence type="ECO:0000259" key="6">
    <source>
        <dbReference type="PROSITE" id="PS50206"/>
    </source>
</evidence>
<evidence type="ECO:0000259" key="4">
    <source>
        <dbReference type="PROSITE" id="PS50055"/>
    </source>
</evidence>
<dbReference type="SMART" id="SM00450">
    <property type="entry name" value="RHOD"/>
    <property type="match status" value="1"/>
</dbReference>
<dbReference type="InterPro" id="IPR000387">
    <property type="entry name" value="Tyr_Pase_dom"/>
</dbReference>
<name>A0AAN6QD97_9PEZI</name>
<dbReference type="Pfam" id="PF00581">
    <property type="entry name" value="Rhodanese"/>
    <property type="match status" value="1"/>
</dbReference>
<dbReference type="InterPro" id="IPR050348">
    <property type="entry name" value="Protein-Tyr_Phosphatase"/>
</dbReference>
<feature type="compositionally biased region" description="Polar residues" evidence="3">
    <location>
        <begin position="745"/>
        <end position="767"/>
    </location>
</feature>
<dbReference type="RefSeq" id="XP_064665638.1">
    <property type="nucleotide sequence ID" value="XM_064819317.1"/>
</dbReference>
<dbReference type="InterPro" id="IPR016130">
    <property type="entry name" value="Tyr_Pase_AS"/>
</dbReference>
<feature type="domain" description="Tyrosine-protein phosphatase" evidence="4">
    <location>
        <begin position="595"/>
        <end position="1019"/>
    </location>
</feature>
<feature type="region of interest" description="Disordered" evidence="3">
    <location>
        <begin position="293"/>
        <end position="329"/>
    </location>
</feature>
<feature type="compositionally biased region" description="Low complexity" evidence="3">
    <location>
        <begin position="916"/>
        <end position="926"/>
    </location>
</feature>
<dbReference type="Gene3D" id="3.40.250.10">
    <property type="entry name" value="Rhodanese-like domain"/>
    <property type="match status" value="1"/>
</dbReference>
<dbReference type="FunFam" id="3.40.250.10:FF:000051">
    <property type="entry name" value="Protein tyrosine phosphatase (Pyp1), putative"/>
    <property type="match status" value="1"/>
</dbReference>
<dbReference type="PROSITE" id="PS50056">
    <property type="entry name" value="TYR_PHOSPHATASE_2"/>
    <property type="match status" value="1"/>
</dbReference>
<dbReference type="PROSITE" id="PS50055">
    <property type="entry name" value="TYR_PHOSPHATASE_PTP"/>
    <property type="match status" value="1"/>
</dbReference>
<dbReference type="CDD" id="cd18533">
    <property type="entry name" value="PTP_fungal"/>
    <property type="match status" value="1"/>
</dbReference>
<evidence type="ECO:0000313" key="7">
    <source>
        <dbReference type="EMBL" id="KAK4108068.1"/>
    </source>
</evidence>
<feature type="compositionally biased region" description="Low complexity" evidence="3">
    <location>
        <begin position="303"/>
        <end position="314"/>
    </location>
</feature>
<comment type="caution">
    <text evidence="7">The sequence shown here is derived from an EMBL/GenBank/DDBJ whole genome shotgun (WGS) entry which is preliminary data.</text>
</comment>
<dbReference type="GeneID" id="89943443"/>
<dbReference type="PANTHER" id="PTHR19134:SF561">
    <property type="entry name" value="PROTEIN TYROSINE PHOSPHATASE 36E, ISOFORM A"/>
    <property type="match status" value="1"/>
</dbReference>
<dbReference type="InterPro" id="IPR036873">
    <property type="entry name" value="Rhodanese-like_dom_sf"/>
</dbReference>
<dbReference type="AlphaFoldDB" id="A0AAN6QD97"/>
<dbReference type="SUPFAM" id="SSF52821">
    <property type="entry name" value="Rhodanese/Cell cycle control phosphatase"/>
    <property type="match status" value="1"/>
</dbReference>
<accession>A0AAN6QD97</accession>
<dbReference type="SUPFAM" id="SSF52799">
    <property type="entry name" value="(Phosphotyrosine protein) phosphatases II"/>
    <property type="match status" value="1"/>
</dbReference>
<feature type="region of interest" description="Disordered" evidence="3">
    <location>
        <begin position="1027"/>
        <end position="1047"/>
    </location>
</feature>
<proteinExistence type="inferred from homology"/>
<evidence type="ECO:0000256" key="3">
    <source>
        <dbReference type="SAM" id="MobiDB-lite"/>
    </source>
</evidence>
<dbReference type="PRINTS" id="PR00700">
    <property type="entry name" value="PRTYPHPHTASE"/>
</dbReference>
<dbReference type="CDD" id="cd01446">
    <property type="entry name" value="DSP_MapKP"/>
    <property type="match status" value="1"/>
</dbReference>
<protein>
    <recommendedName>
        <fullName evidence="2">protein-tyrosine-phosphatase</fullName>
        <ecNumber evidence="2">3.1.3.48</ecNumber>
    </recommendedName>
</protein>
<feature type="region of interest" description="Disordered" evidence="3">
    <location>
        <begin position="912"/>
        <end position="958"/>
    </location>
</feature>
<comment type="similarity">
    <text evidence="1">Belongs to the protein-tyrosine phosphatase family. Non-receptor class subfamily.</text>
</comment>
<dbReference type="SMART" id="SM00404">
    <property type="entry name" value="PTPc_motif"/>
    <property type="match status" value="1"/>
</dbReference>
<dbReference type="EC" id="3.1.3.48" evidence="2"/>
<sequence length="1047" mass="113121">MVYAKQKTHLNDQTLYYTMKTPPGLGPPTASQGLGHSRSNSQSYFSIKQTTSPVASPRAPYSVGQAHAARASPGATRGVAKEGRSPSPNYFGLAIDPTADPRDSSQLPRENWSSPSSSVKSFAAAIPKQLPLDANPEFEAFRRQVDANRGRSTFSLSSSHFNVTTTGVPQPIPLASTPSALQRLRLPKRQVQAPDGPDVALPRPSRLGATPYASEDVPVSKPDGDTESVQEDSAYVSADSKRSSAVSFNPPFPMAMGRQETPQSPFPGAEHEGIKLSMFRPDVAGKLPVQLQGLSKARPSPPSSSKQSGGIASSDTSEAEGPAMMSPAGLKDLLDKDQDESILLLDLRVSPQFSQSRIRGALNLCIPTTLLKRATFNLQKLQQTFQADQDQEKFGNWRNTKHLIAYDASSSEKRDALSAINMIKKFTNEGYSGSTSILRGGFNAFAAAYPSLIDRSSGSPSPGLSLGAGSSSVSSSVRPNVPPVIGGVLLPTASHNLNPFFANIRQNQDLVDGVGQMEIGMPSGLAQDSLPRWLREAAETADRGKRVSDKFLRIELMEQSRMREAYSAFNSARDVSRTPQGEVRVQLSGIEKGGKNRYKDILPFEHARVRLLGRPEGACDYVNASHIRAKRSHKRYIASQGPLPATFEDFWSVVWDHDVRVIVMLTAESEGGQLKCHPYWRGQDFGPIRLRVLSEKKVSLDINKRRSPSNTSSTGSGGNDMSSAGSAQSPSADPSSLEGTRRRANTTTTLDSDTQGVSQFSFNPQSTEPPHVVIRKFALSHAAHPFSPIREITQLHYPSWPDFGAPAKPSHLLALVELANVMQRAALPIDVPGTLASTSAAAQQNGDAATDGMAAPRGRRPPERPSSWFDHPESNEHARPMLVHCSAGCGRTGAFCTVDSVIDMLKRQRQHVLNKSGSSTSASTSSRVPWSVRDRGGLAGGARQSSFPNQDPDGDIAMEDGVNEEAAGHNDVEGIDMSWLDDDGLDLIAQTVEDFRGQRLSMVQSLRQFVLCYETVLEWIWRLQESDGPSGGGLDPRGRGRSGSMAL</sequence>
<feature type="compositionally biased region" description="Polar residues" evidence="3">
    <location>
        <begin position="29"/>
        <end position="54"/>
    </location>
</feature>
<evidence type="ECO:0000313" key="8">
    <source>
        <dbReference type="Proteomes" id="UP001302812"/>
    </source>
</evidence>
<gene>
    <name evidence="7" type="ORF">N656DRAFT_848917</name>
</gene>
<reference evidence="7" key="1">
    <citation type="journal article" date="2023" name="Mol. Phylogenet. Evol.">
        <title>Genome-scale phylogeny and comparative genomics of the fungal order Sordariales.</title>
        <authorList>
            <person name="Hensen N."/>
            <person name="Bonometti L."/>
            <person name="Westerberg I."/>
            <person name="Brannstrom I.O."/>
            <person name="Guillou S."/>
            <person name="Cros-Aarteil S."/>
            <person name="Calhoun S."/>
            <person name="Haridas S."/>
            <person name="Kuo A."/>
            <person name="Mondo S."/>
            <person name="Pangilinan J."/>
            <person name="Riley R."/>
            <person name="LaButti K."/>
            <person name="Andreopoulos B."/>
            <person name="Lipzen A."/>
            <person name="Chen C."/>
            <person name="Yan M."/>
            <person name="Daum C."/>
            <person name="Ng V."/>
            <person name="Clum A."/>
            <person name="Steindorff A."/>
            <person name="Ohm R.A."/>
            <person name="Martin F."/>
            <person name="Silar P."/>
            <person name="Natvig D.O."/>
            <person name="Lalanne C."/>
            <person name="Gautier V."/>
            <person name="Ament-Velasquez S.L."/>
            <person name="Kruys A."/>
            <person name="Hutchinson M.I."/>
            <person name="Powell A.J."/>
            <person name="Barry K."/>
            <person name="Miller A.N."/>
            <person name="Grigoriev I.V."/>
            <person name="Debuchy R."/>
            <person name="Gladieux P."/>
            <person name="Hiltunen Thoren M."/>
            <person name="Johannesson H."/>
        </authorList>
    </citation>
    <scope>NUCLEOTIDE SEQUENCE</scope>
    <source>
        <strain evidence="7">CBS 508.74</strain>
    </source>
</reference>
<dbReference type="Pfam" id="PF00102">
    <property type="entry name" value="Y_phosphatase"/>
    <property type="match status" value="3"/>
</dbReference>
<feature type="region of interest" description="Disordered" evidence="3">
    <location>
        <begin position="838"/>
        <end position="874"/>
    </location>
</feature>
<dbReference type="PROSITE" id="PS50206">
    <property type="entry name" value="RHODANESE_3"/>
    <property type="match status" value="1"/>
</dbReference>
<dbReference type="InterPro" id="IPR029021">
    <property type="entry name" value="Prot-tyrosine_phosphatase-like"/>
</dbReference>
<dbReference type="EMBL" id="MU853366">
    <property type="protein sequence ID" value="KAK4108068.1"/>
    <property type="molecule type" value="Genomic_DNA"/>
</dbReference>
<feature type="compositionally biased region" description="Polar residues" evidence="3">
    <location>
        <begin position="838"/>
        <end position="847"/>
    </location>
</feature>
<feature type="compositionally biased region" description="Polar residues" evidence="3">
    <location>
        <begin position="724"/>
        <end position="738"/>
    </location>
</feature>
<feature type="compositionally biased region" description="Low complexity" evidence="3">
    <location>
        <begin position="708"/>
        <end position="723"/>
    </location>
</feature>
<dbReference type="InterPro" id="IPR000242">
    <property type="entry name" value="PTP_cat"/>
</dbReference>